<dbReference type="GO" id="GO:0006397">
    <property type="term" value="P:mRNA processing"/>
    <property type="evidence" value="ECO:0007669"/>
    <property type="project" value="UniProtKB-KW"/>
</dbReference>
<dbReference type="GO" id="GO:0008270">
    <property type="term" value="F:zinc ion binding"/>
    <property type="evidence" value="ECO:0007669"/>
    <property type="project" value="InterPro"/>
</dbReference>
<dbReference type="Pfam" id="PF00098">
    <property type="entry name" value="zf-CCHC"/>
    <property type="match status" value="1"/>
</dbReference>
<sequence>MSSISMVLTHISKLPESAAVTVVQDAMSKGRDRKQIMADLGDCPSVEAQVKTRRCTVEPRSTQPAYENLASSYNKNPYEPELLRPVGTNDIRITAQLLTCRNKKRPDCQLTIRHTMTEREKDDLRAKALGFNCKERGHLSRDCPKKRYHTLSQ</sequence>
<dbReference type="Proteomes" id="UP000054279">
    <property type="component" value="Unassembled WGS sequence"/>
</dbReference>
<evidence type="ECO:0000256" key="1">
    <source>
        <dbReference type="ARBA" id="ARBA00022664"/>
    </source>
</evidence>
<dbReference type="HOGENOM" id="CLU_1714444_0_0_1"/>
<dbReference type="InterPro" id="IPR001878">
    <property type="entry name" value="Znf_CCHC"/>
</dbReference>
<dbReference type="Gene3D" id="4.10.60.10">
    <property type="entry name" value="Zinc finger, CCHC-type"/>
    <property type="match status" value="1"/>
</dbReference>
<name>A0A0C9TKG0_SPHS4</name>
<dbReference type="SUPFAM" id="SSF57756">
    <property type="entry name" value="Retrovirus zinc finger-like domains"/>
    <property type="match status" value="1"/>
</dbReference>
<reference evidence="3 4" key="1">
    <citation type="submission" date="2014-06" db="EMBL/GenBank/DDBJ databases">
        <title>Evolutionary Origins and Diversification of the Mycorrhizal Mutualists.</title>
        <authorList>
            <consortium name="DOE Joint Genome Institute"/>
            <consortium name="Mycorrhizal Genomics Consortium"/>
            <person name="Kohler A."/>
            <person name="Kuo A."/>
            <person name="Nagy L.G."/>
            <person name="Floudas D."/>
            <person name="Copeland A."/>
            <person name="Barry K.W."/>
            <person name="Cichocki N."/>
            <person name="Veneault-Fourrey C."/>
            <person name="LaButti K."/>
            <person name="Lindquist E.A."/>
            <person name="Lipzen A."/>
            <person name="Lundell T."/>
            <person name="Morin E."/>
            <person name="Murat C."/>
            <person name="Riley R."/>
            <person name="Ohm R."/>
            <person name="Sun H."/>
            <person name="Tunlid A."/>
            <person name="Henrissat B."/>
            <person name="Grigoriev I.V."/>
            <person name="Hibbett D.S."/>
            <person name="Martin F."/>
        </authorList>
    </citation>
    <scope>NUCLEOTIDE SEQUENCE [LARGE SCALE GENOMIC DNA]</scope>
    <source>
        <strain evidence="3 4">SS14</strain>
    </source>
</reference>
<dbReference type="AlphaFoldDB" id="A0A0C9TKG0"/>
<evidence type="ECO:0000313" key="3">
    <source>
        <dbReference type="EMBL" id="KIJ22339.1"/>
    </source>
</evidence>
<keyword evidence="4" id="KW-1185">Reference proteome</keyword>
<evidence type="ECO:0000259" key="2">
    <source>
        <dbReference type="Pfam" id="PF00098"/>
    </source>
</evidence>
<accession>A0A0C9TKG0</accession>
<dbReference type="OrthoDB" id="4365667at2759"/>
<gene>
    <name evidence="3" type="ORF">M422DRAFT_277274</name>
</gene>
<keyword evidence="1" id="KW-0507">mRNA processing</keyword>
<organism evidence="3 4">
    <name type="scientific">Sphaerobolus stellatus (strain SS14)</name>
    <dbReference type="NCBI Taxonomy" id="990650"/>
    <lineage>
        <taxon>Eukaryota</taxon>
        <taxon>Fungi</taxon>
        <taxon>Dikarya</taxon>
        <taxon>Basidiomycota</taxon>
        <taxon>Agaricomycotina</taxon>
        <taxon>Agaricomycetes</taxon>
        <taxon>Phallomycetidae</taxon>
        <taxon>Geastrales</taxon>
        <taxon>Sphaerobolaceae</taxon>
        <taxon>Sphaerobolus</taxon>
    </lineage>
</organism>
<dbReference type="EMBL" id="KN838386">
    <property type="protein sequence ID" value="KIJ22339.1"/>
    <property type="molecule type" value="Genomic_DNA"/>
</dbReference>
<evidence type="ECO:0000313" key="4">
    <source>
        <dbReference type="Proteomes" id="UP000054279"/>
    </source>
</evidence>
<dbReference type="GO" id="GO:0003676">
    <property type="term" value="F:nucleic acid binding"/>
    <property type="evidence" value="ECO:0007669"/>
    <property type="project" value="InterPro"/>
</dbReference>
<feature type="domain" description="CCHC-type" evidence="2">
    <location>
        <begin position="131"/>
        <end position="145"/>
    </location>
</feature>
<dbReference type="InterPro" id="IPR036875">
    <property type="entry name" value="Znf_CCHC_sf"/>
</dbReference>
<proteinExistence type="predicted"/>
<protein>
    <submittedName>
        <fullName evidence="3">Unplaced genomic scaffold SPHSTscaffold_1311, whole genome shotgun sequence</fullName>
    </submittedName>
</protein>